<feature type="compositionally biased region" description="Gly residues" evidence="1">
    <location>
        <begin position="252"/>
        <end position="261"/>
    </location>
</feature>
<sequence length="294" mass="30429">MRRKGGSSQNEASPNGASRDKIIDGDGIGNDTTEKDDKTAKQDDTLEANDKQRDHNNDLVTRPHPCRSASDTSSMPPVPPPRLARGPRSSQPGAFHVAPLGSQESSSSAVSLGSRSHADSLYVIPCASLVPPLSTSSSLVLPPSVTHEPELVYASPLDVGVLQRLSTSAVVSDNVQEPIPISSSISQHGGVMVSGDKVMNHKSDSSSHVMVNKRWLWLCLLVSCLICFALVGGIVYYVVVADGSANKHDAGSSGGGGGGNSGSRDKDDFGHGSGSSSSNSKLGSVRGSSKDDGA</sequence>
<feature type="compositionally biased region" description="Low complexity" evidence="1">
    <location>
        <begin position="274"/>
        <end position="287"/>
    </location>
</feature>
<keyword evidence="2" id="KW-0472">Membrane</keyword>
<protein>
    <submittedName>
        <fullName evidence="3">Uncharacterized protein</fullName>
    </submittedName>
</protein>
<reference evidence="3" key="1">
    <citation type="submission" date="2020-06" db="EMBL/GenBank/DDBJ databases">
        <authorList>
            <consortium name="Plant Systems Biology data submission"/>
        </authorList>
    </citation>
    <scope>NUCLEOTIDE SEQUENCE</scope>
    <source>
        <strain evidence="3">D6</strain>
    </source>
</reference>
<evidence type="ECO:0000313" key="4">
    <source>
        <dbReference type="Proteomes" id="UP001153069"/>
    </source>
</evidence>
<organism evidence="3 4">
    <name type="scientific">Seminavis robusta</name>
    <dbReference type="NCBI Taxonomy" id="568900"/>
    <lineage>
        <taxon>Eukaryota</taxon>
        <taxon>Sar</taxon>
        <taxon>Stramenopiles</taxon>
        <taxon>Ochrophyta</taxon>
        <taxon>Bacillariophyta</taxon>
        <taxon>Bacillariophyceae</taxon>
        <taxon>Bacillariophycidae</taxon>
        <taxon>Naviculales</taxon>
        <taxon>Naviculaceae</taxon>
        <taxon>Seminavis</taxon>
    </lineage>
</organism>
<proteinExistence type="predicted"/>
<evidence type="ECO:0000256" key="2">
    <source>
        <dbReference type="SAM" id="Phobius"/>
    </source>
</evidence>
<keyword evidence="4" id="KW-1185">Reference proteome</keyword>
<feature type="compositionally biased region" description="Low complexity" evidence="1">
    <location>
        <begin position="102"/>
        <end position="111"/>
    </location>
</feature>
<comment type="caution">
    <text evidence="3">The sequence shown here is derived from an EMBL/GenBank/DDBJ whole genome shotgun (WGS) entry which is preliminary data.</text>
</comment>
<keyword evidence="2" id="KW-1133">Transmembrane helix</keyword>
<dbReference type="AlphaFoldDB" id="A0A9N8EEY3"/>
<evidence type="ECO:0000256" key="1">
    <source>
        <dbReference type="SAM" id="MobiDB-lite"/>
    </source>
</evidence>
<keyword evidence="2" id="KW-0812">Transmembrane</keyword>
<gene>
    <name evidence="3" type="ORF">SEMRO_1054_G235950.1</name>
</gene>
<evidence type="ECO:0000313" key="3">
    <source>
        <dbReference type="EMBL" id="CAB9519872.1"/>
    </source>
</evidence>
<accession>A0A9N8EEY3</accession>
<feature type="region of interest" description="Disordered" evidence="1">
    <location>
        <begin position="1"/>
        <end position="111"/>
    </location>
</feature>
<dbReference type="Proteomes" id="UP001153069">
    <property type="component" value="Unassembled WGS sequence"/>
</dbReference>
<name>A0A9N8EEY3_9STRA</name>
<feature type="compositionally biased region" description="Polar residues" evidence="1">
    <location>
        <begin position="1"/>
        <end position="16"/>
    </location>
</feature>
<feature type="region of interest" description="Disordered" evidence="1">
    <location>
        <begin position="248"/>
        <end position="294"/>
    </location>
</feature>
<feature type="transmembrane region" description="Helical" evidence="2">
    <location>
        <begin position="215"/>
        <end position="239"/>
    </location>
</feature>
<dbReference type="EMBL" id="CAICTM010001052">
    <property type="protein sequence ID" value="CAB9519872.1"/>
    <property type="molecule type" value="Genomic_DNA"/>
</dbReference>
<feature type="compositionally biased region" description="Basic and acidic residues" evidence="1">
    <location>
        <begin position="32"/>
        <end position="57"/>
    </location>
</feature>